<proteinExistence type="predicted"/>
<keyword evidence="2" id="KW-0732">Signal</keyword>
<protein>
    <recommendedName>
        <fullName evidence="5">Fibronectin type-III domain-containing protein</fullName>
    </recommendedName>
</protein>
<evidence type="ECO:0000256" key="1">
    <source>
        <dbReference type="SAM" id="MobiDB-lite"/>
    </source>
</evidence>
<sequence>MQRECLPLFVVLLSSLGFSASETEKSSFDVKTEVLSPTTVRLSWVDFEGEHGTSASRFRVLCTADGKLAVEAAISRKEVELGTFIPGKEYTCEVHPIWGKIVEGMEVVSANPGISKPFTMPKLDEADKVVDECGDTEGEVRGETKAAGDHRNGSEASKELSDVVVKPHVQAEAIDATKARVAWGSVTRNGVEASRYRVVCQTEDPHKESVKVASTKQTVLEIGTLEPRLRYTCSVYAIWDDLVPEIEVVSPHPGISNVFTMPGGVTIKLRQ</sequence>
<dbReference type="Proteomes" id="UP000267029">
    <property type="component" value="Unassembled WGS sequence"/>
</dbReference>
<reference evidence="3 4" key="1">
    <citation type="submission" date="2018-10" db="EMBL/GenBank/DDBJ databases">
        <authorList>
            <consortium name="Pathogen Informatics"/>
        </authorList>
    </citation>
    <scope>NUCLEOTIDE SEQUENCE [LARGE SCALE GENOMIC DNA]</scope>
</reference>
<dbReference type="CDD" id="cd00063">
    <property type="entry name" value="FN3"/>
    <property type="match status" value="1"/>
</dbReference>
<evidence type="ECO:0000256" key="2">
    <source>
        <dbReference type="SAM" id="SignalP"/>
    </source>
</evidence>
<gene>
    <name evidence="3" type="ORF">MCOS_LOCUS937</name>
</gene>
<dbReference type="EMBL" id="UXSR01000099">
    <property type="protein sequence ID" value="VDD74934.1"/>
    <property type="molecule type" value="Genomic_DNA"/>
</dbReference>
<feature type="region of interest" description="Disordered" evidence="1">
    <location>
        <begin position="138"/>
        <end position="159"/>
    </location>
</feature>
<evidence type="ECO:0000313" key="3">
    <source>
        <dbReference type="EMBL" id="VDD74934.1"/>
    </source>
</evidence>
<feature type="chain" id="PRO_5030022122" description="Fibronectin type-III domain-containing protein" evidence="2">
    <location>
        <begin position="22"/>
        <end position="271"/>
    </location>
</feature>
<dbReference type="InterPro" id="IPR003961">
    <property type="entry name" value="FN3_dom"/>
</dbReference>
<dbReference type="InterPro" id="IPR036116">
    <property type="entry name" value="FN3_sf"/>
</dbReference>
<dbReference type="InterPro" id="IPR013783">
    <property type="entry name" value="Ig-like_fold"/>
</dbReference>
<dbReference type="AlphaFoldDB" id="A0A158QSJ5"/>
<evidence type="ECO:0000313" key="4">
    <source>
        <dbReference type="Proteomes" id="UP000267029"/>
    </source>
</evidence>
<accession>A0A158QSJ5</accession>
<organism evidence="3 4">
    <name type="scientific">Mesocestoides corti</name>
    <name type="common">Flatworm</name>
    <dbReference type="NCBI Taxonomy" id="53468"/>
    <lineage>
        <taxon>Eukaryota</taxon>
        <taxon>Metazoa</taxon>
        <taxon>Spiralia</taxon>
        <taxon>Lophotrochozoa</taxon>
        <taxon>Platyhelminthes</taxon>
        <taxon>Cestoda</taxon>
        <taxon>Eucestoda</taxon>
        <taxon>Cyclophyllidea</taxon>
        <taxon>Mesocestoididae</taxon>
        <taxon>Mesocestoides</taxon>
    </lineage>
</organism>
<dbReference type="Gene3D" id="2.60.40.10">
    <property type="entry name" value="Immunoglobulins"/>
    <property type="match status" value="1"/>
</dbReference>
<dbReference type="OrthoDB" id="6240642at2759"/>
<keyword evidence="4" id="KW-1185">Reference proteome</keyword>
<evidence type="ECO:0008006" key="5">
    <source>
        <dbReference type="Google" id="ProtNLM"/>
    </source>
</evidence>
<feature type="signal peptide" evidence="2">
    <location>
        <begin position="1"/>
        <end position="21"/>
    </location>
</feature>
<dbReference type="SUPFAM" id="SSF49265">
    <property type="entry name" value="Fibronectin type III"/>
    <property type="match status" value="1"/>
</dbReference>
<name>A0A158QSJ5_MESCO</name>